<sequence length="310" mass="36118">MKSQLERLEKKWGMVNSSTPMIEVEEEEENPYADSLIYLDSQYAFLHMKVYVEFIDETVMPLFQQFSTLPNNYPKVTFADLWYLFREGELLYSPVPKRRKRVTDNGYTTNNLTLQGSYQNLSRVYSIVTPEVADELDGKEDDSKKDDDSDKIIGSDDDSHEDSKTFRIWSYCIDFDGESYGPVQRHFHITKFEGERDIRSLAVYPVKFVNDYEKLLKTQQESGELFKMYIERKHLYHSGWTLTCSTTGAPLDEIDKYPEHIDGQVIVDFSEAYQTITSWKPEFHNPDISPAGELGFKSCGEFNFEHQSPL</sequence>
<dbReference type="PANTHER" id="PTHR46411:SF3">
    <property type="entry name" value="AAA+ ATPASE DOMAIN-CONTAINING PROTEIN"/>
    <property type="match status" value="1"/>
</dbReference>
<dbReference type="Pfam" id="PF22942">
    <property type="entry name" value="DUF7025"/>
    <property type="match status" value="1"/>
</dbReference>
<name>A0A2K0U5W3_TRIHA</name>
<evidence type="ECO:0000259" key="2">
    <source>
        <dbReference type="Pfam" id="PF22942"/>
    </source>
</evidence>
<dbReference type="EMBL" id="MTYI01000088">
    <property type="protein sequence ID" value="PNP53165.1"/>
    <property type="molecule type" value="Genomic_DNA"/>
</dbReference>
<gene>
    <name evidence="3" type="ORF">THARTR1_06375</name>
</gene>
<evidence type="ECO:0000313" key="3">
    <source>
        <dbReference type="EMBL" id="PNP53165.1"/>
    </source>
</evidence>
<protein>
    <recommendedName>
        <fullName evidence="2">DUF7025 domain-containing protein</fullName>
    </recommendedName>
</protein>
<dbReference type="Proteomes" id="UP000236290">
    <property type="component" value="Unassembled WGS sequence"/>
</dbReference>
<comment type="caution">
    <text evidence="3">The sequence shown here is derived from an EMBL/GenBank/DDBJ whole genome shotgun (WGS) entry which is preliminary data.</text>
</comment>
<reference evidence="3 4" key="1">
    <citation type="submission" date="2017-02" db="EMBL/GenBank/DDBJ databases">
        <title>Genomes of Trichoderma spp. with biocontrol activity.</title>
        <authorList>
            <person name="Gardiner D."/>
            <person name="Kazan K."/>
            <person name="Vos C."/>
            <person name="Harvey P."/>
        </authorList>
    </citation>
    <scope>NUCLEOTIDE SEQUENCE [LARGE SCALE GENOMIC DNA]</scope>
    <source>
        <strain evidence="3 4">Tr1</strain>
    </source>
</reference>
<dbReference type="InterPro" id="IPR054289">
    <property type="entry name" value="DUF7025"/>
</dbReference>
<organism evidence="3 4">
    <name type="scientific">Trichoderma harzianum</name>
    <name type="common">Hypocrea lixii</name>
    <dbReference type="NCBI Taxonomy" id="5544"/>
    <lineage>
        <taxon>Eukaryota</taxon>
        <taxon>Fungi</taxon>
        <taxon>Dikarya</taxon>
        <taxon>Ascomycota</taxon>
        <taxon>Pezizomycotina</taxon>
        <taxon>Sordariomycetes</taxon>
        <taxon>Hypocreomycetidae</taxon>
        <taxon>Hypocreales</taxon>
        <taxon>Hypocreaceae</taxon>
        <taxon>Trichoderma</taxon>
    </lineage>
</organism>
<proteinExistence type="predicted"/>
<dbReference type="AlphaFoldDB" id="A0A2K0U5W3"/>
<dbReference type="OrthoDB" id="10042665at2759"/>
<evidence type="ECO:0000313" key="4">
    <source>
        <dbReference type="Proteomes" id="UP000236290"/>
    </source>
</evidence>
<evidence type="ECO:0000256" key="1">
    <source>
        <dbReference type="SAM" id="MobiDB-lite"/>
    </source>
</evidence>
<accession>A0A2K0U5W3</accession>
<dbReference type="PANTHER" id="PTHR46411">
    <property type="entry name" value="FAMILY ATPASE, PUTATIVE-RELATED"/>
    <property type="match status" value="1"/>
</dbReference>
<feature type="compositionally biased region" description="Basic and acidic residues" evidence="1">
    <location>
        <begin position="141"/>
        <end position="154"/>
    </location>
</feature>
<feature type="domain" description="DUF7025" evidence="2">
    <location>
        <begin position="73"/>
        <end position="209"/>
    </location>
</feature>
<feature type="region of interest" description="Disordered" evidence="1">
    <location>
        <begin position="136"/>
        <end position="162"/>
    </location>
</feature>